<comment type="caution">
    <text evidence="2">The sequence shown here is derived from an EMBL/GenBank/DDBJ whole genome shotgun (WGS) entry which is preliminary data.</text>
</comment>
<protein>
    <submittedName>
        <fullName evidence="2">Uncharacterized protein</fullName>
    </submittedName>
</protein>
<feature type="region of interest" description="Disordered" evidence="1">
    <location>
        <begin position="192"/>
        <end position="219"/>
    </location>
</feature>
<gene>
    <name evidence="2" type="ORF">JR316_010023</name>
</gene>
<dbReference type="OrthoDB" id="3141012at2759"/>
<evidence type="ECO:0000256" key="1">
    <source>
        <dbReference type="SAM" id="MobiDB-lite"/>
    </source>
</evidence>
<organism evidence="2">
    <name type="scientific">Psilocybe cubensis</name>
    <name type="common">Psychedelic mushroom</name>
    <name type="synonym">Stropharia cubensis</name>
    <dbReference type="NCBI Taxonomy" id="181762"/>
    <lineage>
        <taxon>Eukaryota</taxon>
        <taxon>Fungi</taxon>
        <taxon>Dikarya</taxon>
        <taxon>Basidiomycota</taxon>
        <taxon>Agaricomycotina</taxon>
        <taxon>Agaricomycetes</taxon>
        <taxon>Agaricomycetidae</taxon>
        <taxon>Agaricales</taxon>
        <taxon>Agaricineae</taxon>
        <taxon>Strophariaceae</taxon>
        <taxon>Psilocybe</taxon>
    </lineage>
</organism>
<evidence type="ECO:0000313" key="2">
    <source>
        <dbReference type="EMBL" id="KAG5165327.1"/>
    </source>
</evidence>
<proteinExistence type="predicted"/>
<name>A0A8H7XR61_PSICU</name>
<dbReference type="AlphaFoldDB" id="A0A8H7XR61"/>
<sequence length="459" mass="51191">MHLSSHLDDDAKWSIASLVSCTGARPFPSTNDALSVTLVGFDLDYIWKIRNNVPAEKTGFQAAAKLNPFSRSVLSLPYLTAVNSVIERFVVFQLVKRYPLIFGPWCQGTSTICIPEDVGDAVLLEHEVDDKNEIDFVSSLSSSGILESYSEQYNFDSDGGYSYRESMHQKSSEHTWPHFEFALAPPVFSSEEKRMNEDGIEDDRHLNSRTEDNDNDSELRDRLGSQYTFRWYKNYATSAELDLGDADISSSYCDWSGDDEDEVEGSQEKLNFASMGIPLASNTDNLQPHNLPRSRLARIDEIRLDHVCLVSRGHQGSRAWLSQIQKEDANANHGNCLFADVDVDMEQFACGANFDTKAKDNGKSVEARSAALHLDYDFGPNYIPLDYEGSPPHAVALSLGKNNSTITLGSQERVPTTISLSAESDSSFSTQQELVDRTCEQEGFRKAPSDNGFFAIEFD</sequence>
<reference evidence="2" key="1">
    <citation type="submission" date="2021-02" db="EMBL/GenBank/DDBJ databases">
        <title>Psilocybe cubensis genome.</title>
        <authorList>
            <person name="Mckernan K.J."/>
            <person name="Crawford S."/>
            <person name="Trippe A."/>
            <person name="Kane L.T."/>
            <person name="Mclaughlin S."/>
        </authorList>
    </citation>
    <scope>NUCLEOTIDE SEQUENCE [LARGE SCALE GENOMIC DNA]</scope>
    <source>
        <strain evidence="2">MGC-MH-2018</strain>
    </source>
</reference>
<accession>A0A8H7XR61</accession>
<dbReference type="EMBL" id="JAFIQS010000010">
    <property type="protein sequence ID" value="KAG5165327.1"/>
    <property type="molecule type" value="Genomic_DNA"/>
</dbReference>